<keyword evidence="3" id="KW-1185">Reference proteome</keyword>
<reference evidence="3" key="1">
    <citation type="submission" date="2021-01" db="EMBL/GenBank/DDBJ databases">
        <title>Caligus Genome Assembly.</title>
        <authorList>
            <person name="Gallardo-Escarate C."/>
        </authorList>
    </citation>
    <scope>NUCLEOTIDE SEQUENCE [LARGE SCALE GENOMIC DNA]</scope>
</reference>
<feature type="region of interest" description="Disordered" evidence="1">
    <location>
        <begin position="1"/>
        <end position="21"/>
    </location>
</feature>
<organism evidence="2 3">
    <name type="scientific">Caligus rogercresseyi</name>
    <name type="common">Sea louse</name>
    <dbReference type="NCBI Taxonomy" id="217165"/>
    <lineage>
        <taxon>Eukaryota</taxon>
        <taxon>Metazoa</taxon>
        <taxon>Ecdysozoa</taxon>
        <taxon>Arthropoda</taxon>
        <taxon>Crustacea</taxon>
        <taxon>Multicrustacea</taxon>
        <taxon>Hexanauplia</taxon>
        <taxon>Copepoda</taxon>
        <taxon>Siphonostomatoida</taxon>
        <taxon>Caligidae</taxon>
        <taxon>Caligus</taxon>
    </lineage>
</organism>
<gene>
    <name evidence="2" type="ORF">FKW44_004780</name>
</gene>
<evidence type="ECO:0000256" key="1">
    <source>
        <dbReference type="SAM" id="MobiDB-lite"/>
    </source>
</evidence>
<dbReference type="AlphaFoldDB" id="A0A7T8HMD9"/>
<accession>A0A7T8HMD9</accession>
<evidence type="ECO:0000313" key="2">
    <source>
        <dbReference type="EMBL" id="QQP52589.1"/>
    </source>
</evidence>
<proteinExistence type="predicted"/>
<dbReference type="EMBL" id="CP045892">
    <property type="protein sequence ID" value="QQP52589.1"/>
    <property type="molecule type" value="Genomic_DNA"/>
</dbReference>
<dbReference type="Proteomes" id="UP000595437">
    <property type="component" value="Chromosome 3"/>
</dbReference>
<name>A0A7T8HMD9_CALRO</name>
<sequence length="60" mass="6798">MFAQTKFGSPKLKTIGKTTSRMSPTEFSNYIKTRAALQSNSSTTQRWFPNMRATLQGRPL</sequence>
<protein>
    <submittedName>
        <fullName evidence="2">Protein Tob1-like</fullName>
    </submittedName>
</protein>
<evidence type="ECO:0000313" key="3">
    <source>
        <dbReference type="Proteomes" id="UP000595437"/>
    </source>
</evidence>